<proteinExistence type="predicted"/>
<dbReference type="InterPro" id="IPR037523">
    <property type="entry name" value="VOC_core"/>
</dbReference>
<accession>A0ABW3HR60</accession>
<protein>
    <submittedName>
        <fullName evidence="2">VOC family protein</fullName>
    </submittedName>
</protein>
<keyword evidence="3" id="KW-1185">Reference proteome</keyword>
<gene>
    <name evidence="2" type="ORF">ACFQ2I_10150</name>
</gene>
<dbReference type="CDD" id="cd07255">
    <property type="entry name" value="VOC_BsCatE_like_N"/>
    <property type="match status" value="1"/>
</dbReference>
<feature type="domain" description="VOC" evidence="1">
    <location>
        <begin position="170"/>
        <end position="287"/>
    </location>
</feature>
<comment type="caution">
    <text evidence="2">The sequence shown here is derived from an EMBL/GenBank/DDBJ whole genome shotgun (WGS) entry which is preliminary data.</text>
</comment>
<dbReference type="InterPro" id="IPR004360">
    <property type="entry name" value="Glyas_Fos-R_dOase_dom"/>
</dbReference>
<evidence type="ECO:0000313" key="2">
    <source>
        <dbReference type="EMBL" id="MFD0959750.1"/>
    </source>
</evidence>
<evidence type="ECO:0000259" key="1">
    <source>
        <dbReference type="PROSITE" id="PS51819"/>
    </source>
</evidence>
<dbReference type="CDD" id="cd16359">
    <property type="entry name" value="VOC_BsCatE_like_C"/>
    <property type="match status" value="1"/>
</dbReference>
<sequence length="287" mass="31628">MSATLHPGIALGEVELRVSNLKRSIQFYKDIIGLQVMEEREDSASLTADGQTTLVVLRAVPGATVTPPRSFSGLYHFAILLPERKHLGLMARHLMERDVAIGQADHAVSEALYLSDPDHNGIEIYRDRPRSEWKYDAQGGLKMGTDPIEWESLLEEADGYEWEGLPSGTTIGHVHFHVGDMTEAKRYFCDALGFSVEADMMRSMGAMFLAAGGYHHHIGLNIWAGLHAPSIPDHATGMSSFTITFPDHAALMDTVERLQRSDVGVRQSSNGWVASSPWGFAIKLSVQ</sequence>
<feature type="domain" description="VOC" evidence="1">
    <location>
        <begin position="10"/>
        <end position="127"/>
    </location>
</feature>
<organism evidence="2 3">
    <name type="scientific">Paenibacillus chungangensis</name>
    <dbReference type="NCBI Taxonomy" id="696535"/>
    <lineage>
        <taxon>Bacteria</taxon>
        <taxon>Bacillati</taxon>
        <taxon>Bacillota</taxon>
        <taxon>Bacilli</taxon>
        <taxon>Bacillales</taxon>
        <taxon>Paenibacillaceae</taxon>
        <taxon>Paenibacillus</taxon>
    </lineage>
</organism>
<dbReference type="PANTHER" id="PTHR43279">
    <property type="entry name" value="CATECHOL-2,3-DIOXYGENASE"/>
    <property type="match status" value="1"/>
</dbReference>
<evidence type="ECO:0000313" key="3">
    <source>
        <dbReference type="Proteomes" id="UP001596989"/>
    </source>
</evidence>
<dbReference type="PANTHER" id="PTHR43279:SF1">
    <property type="entry name" value="CATECHOL-2,3-DIOXYGENASE"/>
    <property type="match status" value="1"/>
</dbReference>
<dbReference type="EMBL" id="JBHTJZ010000011">
    <property type="protein sequence ID" value="MFD0959750.1"/>
    <property type="molecule type" value="Genomic_DNA"/>
</dbReference>
<dbReference type="Gene3D" id="3.10.180.10">
    <property type="entry name" value="2,3-Dihydroxybiphenyl 1,2-Dioxygenase, domain 1"/>
    <property type="match status" value="2"/>
</dbReference>
<dbReference type="Proteomes" id="UP001596989">
    <property type="component" value="Unassembled WGS sequence"/>
</dbReference>
<dbReference type="PROSITE" id="PS51819">
    <property type="entry name" value="VOC"/>
    <property type="match status" value="2"/>
</dbReference>
<dbReference type="SUPFAM" id="SSF54593">
    <property type="entry name" value="Glyoxalase/Bleomycin resistance protein/Dihydroxybiphenyl dioxygenase"/>
    <property type="match status" value="2"/>
</dbReference>
<dbReference type="RefSeq" id="WP_377563995.1">
    <property type="nucleotide sequence ID" value="NZ_JBHTJZ010000011.1"/>
</dbReference>
<reference evidence="3" key="1">
    <citation type="journal article" date="2019" name="Int. J. Syst. Evol. Microbiol.">
        <title>The Global Catalogue of Microorganisms (GCM) 10K type strain sequencing project: providing services to taxonomists for standard genome sequencing and annotation.</title>
        <authorList>
            <consortium name="The Broad Institute Genomics Platform"/>
            <consortium name="The Broad Institute Genome Sequencing Center for Infectious Disease"/>
            <person name="Wu L."/>
            <person name="Ma J."/>
        </authorList>
    </citation>
    <scope>NUCLEOTIDE SEQUENCE [LARGE SCALE GENOMIC DNA]</scope>
    <source>
        <strain evidence="3">CCUG 59129</strain>
    </source>
</reference>
<name>A0ABW3HR60_9BACL</name>
<dbReference type="Pfam" id="PF00903">
    <property type="entry name" value="Glyoxalase"/>
    <property type="match status" value="2"/>
</dbReference>
<dbReference type="InterPro" id="IPR029068">
    <property type="entry name" value="Glyas_Bleomycin-R_OHBP_Dase"/>
</dbReference>